<dbReference type="GO" id="GO:0015421">
    <property type="term" value="F:ABC-type oligopeptide transporter activity"/>
    <property type="evidence" value="ECO:0007669"/>
    <property type="project" value="TreeGrafter"/>
</dbReference>
<dbReference type="PANTHER" id="PTHR43394:SF1">
    <property type="entry name" value="ATP-BINDING CASSETTE SUB-FAMILY B MEMBER 10, MITOCHONDRIAL"/>
    <property type="match status" value="1"/>
</dbReference>
<dbReference type="FunFam" id="1.20.1560.10:FF:000011">
    <property type="entry name" value="Multidrug ABC transporter ATP-binding protein"/>
    <property type="match status" value="1"/>
</dbReference>
<dbReference type="Pfam" id="PF00664">
    <property type="entry name" value="ABC_membrane"/>
    <property type="match status" value="1"/>
</dbReference>
<dbReference type="InterPro" id="IPR039421">
    <property type="entry name" value="Type_1_exporter"/>
</dbReference>
<feature type="domain" description="ABC transporter" evidence="10">
    <location>
        <begin position="370"/>
        <end position="604"/>
    </location>
</feature>
<keyword evidence="4 9" id="KW-0812">Transmembrane</keyword>
<dbReference type="AlphaFoldDB" id="A0A011W133"/>
<feature type="transmembrane region" description="Helical" evidence="9">
    <location>
        <begin position="195"/>
        <end position="212"/>
    </location>
</feature>
<evidence type="ECO:0000259" key="11">
    <source>
        <dbReference type="PROSITE" id="PS50929"/>
    </source>
</evidence>
<dbReference type="FunFam" id="3.40.50.300:FF:000287">
    <property type="entry name" value="Multidrug ABC transporter ATP-binding protein"/>
    <property type="match status" value="1"/>
</dbReference>
<name>A0A011W133_RUMAL</name>
<evidence type="ECO:0000256" key="7">
    <source>
        <dbReference type="ARBA" id="ARBA00022989"/>
    </source>
</evidence>
<dbReference type="SMART" id="SM00382">
    <property type="entry name" value="AAA"/>
    <property type="match status" value="1"/>
</dbReference>
<dbReference type="InterPro" id="IPR011527">
    <property type="entry name" value="ABC1_TM_dom"/>
</dbReference>
<evidence type="ECO:0000256" key="2">
    <source>
        <dbReference type="ARBA" id="ARBA00022448"/>
    </source>
</evidence>
<evidence type="ECO:0000313" key="13">
    <source>
        <dbReference type="Proteomes" id="UP000021369"/>
    </source>
</evidence>
<dbReference type="PROSITE" id="PS50893">
    <property type="entry name" value="ABC_TRANSPORTER_2"/>
    <property type="match status" value="1"/>
</dbReference>
<dbReference type="CDD" id="cd03254">
    <property type="entry name" value="ABCC_Glucan_exporter_like"/>
    <property type="match status" value="1"/>
</dbReference>
<evidence type="ECO:0000256" key="1">
    <source>
        <dbReference type="ARBA" id="ARBA00004651"/>
    </source>
</evidence>
<dbReference type="GO" id="GO:0005524">
    <property type="term" value="F:ATP binding"/>
    <property type="evidence" value="ECO:0007669"/>
    <property type="project" value="UniProtKB-KW"/>
</dbReference>
<evidence type="ECO:0000256" key="3">
    <source>
        <dbReference type="ARBA" id="ARBA00022475"/>
    </source>
</evidence>
<feature type="transmembrane region" description="Helical" evidence="9">
    <location>
        <begin position="272"/>
        <end position="295"/>
    </location>
</feature>
<keyword evidence="6 12" id="KW-0067">ATP-binding</keyword>
<evidence type="ECO:0000259" key="10">
    <source>
        <dbReference type="PROSITE" id="PS50893"/>
    </source>
</evidence>
<keyword evidence="13" id="KW-1185">Reference proteome</keyword>
<dbReference type="InterPro" id="IPR003593">
    <property type="entry name" value="AAA+_ATPase"/>
</dbReference>
<evidence type="ECO:0000256" key="4">
    <source>
        <dbReference type="ARBA" id="ARBA00022692"/>
    </source>
</evidence>
<keyword evidence="8 9" id="KW-0472">Membrane</keyword>
<dbReference type="GO" id="GO:0016887">
    <property type="term" value="F:ATP hydrolysis activity"/>
    <property type="evidence" value="ECO:0007669"/>
    <property type="project" value="InterPro"/>
</dbReference>
<keyword evidence="5" id="KW-0547">Nucleotide-binding</keyword>
<dbReference type="Pfam" id="PF00005">
    <property type="entry name" value="ABC_tran"/>
    <property type="match status" value="1"/>
</dbReference>
<dbReference type="InterPro" id="IPR003439">
    <property type="entry name" value="ABC_transporter-like_ATP-bd"/>
</dbReference>
<evidence type="ECO:0000256" key="5">
    <source>
        <dbReference type="ARBA" id="ARBA00022741"/>
    </source>
</evidence>
<evidence type="ECO:0000256" key="8">
    <source>
        <dbReference type="ARBA" id="ARBA00023136"/>
    </source>
</evidence>
<accession>A0A011W133</accession>
<dbReference type="PROSITE" id="PS50929">
    <property type="entry name" value="ABC_TM1F"/>
    <property type="match status" value="1"/>
</dbReference>
<organism evidence="12 13">
    <name type="scientific">Ruminococcus albus SY3</name>
    <dbReference type="NCBI Taxonomy" id="1341156"/>
    <lineage>
        <taxon>Bacteria</taxon>
        <taxon>Bacillati</taxon>
        <taxon>Bacillota</taxon>
        <taxon>Clostridia</taxon>
        <taxon>Eubacteriales</taxon>
        <taxon>Oscillospiraceae</taxon>
        <taxon>Ruminococcus</taxon>
    </lineage>
</organism>
<feature type="domain" description="ABC transmembrane type-1" evidence="11">
    <location>
        <begin position="49"/>
        <end position="336"/>
    </location>
</feature>
<dbReference type="RefSeq" id="WP_037284352.1">
    <property type="nucleotide sequence ID" value="NZ_JEOB01000001.1"/>
</dbReference>
<dbReference type="GO" id="GO:0005886">
    <property type="term" value="C:plasma membrane"/>
    <property type="evidence" value="ECO:0007669"/>
    <property type="project" value="UniProtKB-SubCell"/>
</dbReference>
<feature type="transmembrane region" description="Helical" evidence="9">
    <location>
        <begin position="89"/>
        <end position="110"/>
    </location>
</feature>
<dbReference type="Proteomes" id="UP000021369">
    <property type="component" value="Unassembled WGS sequence"/>
</dbReference>
<protein>
    <submittedName>
        <fullName evidence="12">Multidrug ABC transporter ATP-binding protein</fullName>
    </submittedName>
</protein>
<evidence type="ECO:0000256" key="9">
    <source>
        <dbReference type="SAM" id="Phobius"/>
    </source>
</evidence>
<dbReference type="EMBL" id="JEOB01000001">
    <property type="protein sequence ID" value="EXM40493.1"/>
    <property type="molecule type" value="Genomic_DNA"/>
</dbReference>
<feature type="transmembrane region" description="Helical" evidence="9">
    <location>
        <begin position="46"/>
        <end position="69"/>
    </location>
</feature>
<feature type="transmembrane region" description="Helical" evidence="9">
    <location>
        <begin position="169"/>
        <end position="189"/>
    </location>
</feature>
<comment type="caution">
    <text evidence="12">The sequence shown here is derived from an EMBL/GenBank/DDBJ whole genome shotgun (WGS) entry which is preliminary data.</text>
</comment>
<dbReference type="SUPFAM" id="SSF90123">
    <property type="entry name" value="ABC transporter transmembrane region"/>
    <property type="match status" value="1"/>
</dbReference>
<dbReference type="PATRIC" id="fig|1341156.4.peg.749"/>
<dbReference type="Gene3D" id="3.40.50.300">
    <property type="entry name" value="P-loop containing nucleotide triphosphate hydrolases"/>
    <property type="match status" value="1"/>
</dbReference>
<gene>
    <name evidence="12" type="ORF">RASY3_01080</name>
</gene>
<dbReference type="InterPro" id="IPR027417">
    <property type="entry name" value="P-loop_NTPase"/>
</dbReference>
<evidence type="ECO:0000256" key="6">
    <source>
        <dbReference type="ARBA" id="ARBA00022840"/>
    </source>
</evidence>
<dbReference type="SUPFAM" id="SSF52540">
    <property type="entry name" value="P-loop containing nucleoside triphosphate hydrolases"/>
    <property type="match status" value="1"/>
</dbReference>
<dbReference type="InterPro" id="IPR017871">
    <property type="entry name" value="ABC_transporter-like_CS"/>
</dbReference>
<comment type="subcellular location">
    <subcellularLocation>
        <location evidence="1">Cell membrane</location>
        <topology evidence="1">Multi-pass membrane protein</topology>
    </subcellularLocation>
</comment>
<dbReference type="PROSITE" id="PS00211">
    <property type="entry name" value="ABC_TRANSPORTER_1"/>
    <property type="match status" value="1"/>
</dbReference>
<dbReference type="CDD" id="cd18547">
    <property type="entry name" value="ABC_6TM_Tm288_like"/>
    <property type="match status" value="1"/>
</dbReference>
<dbReference type="InterPro" id="IPR036640">
    <property type="entry name" value="ABC1_TM_sf"/>
</dbReference>
<dbReference type="Gene3D" id="1.20.1560.10">
    <property type="entry name" value="ABC transporter type 1, transmembrane domain"/>
    <property type="match status" value="1"/>
</dbReference>
<reference evidence="12 13" key="1">
    <citation type="submission" date="2013-06" db="EMBL/GenBank/DDBJ databases">
        <title>Rumen cellulosomics: divergent fiber-degrading strategies revealed by comparative genome-wide analysis of six Ruminococcal strains.</title>
        <authorList>
            <person name="Dassa B."/>
            <person name="Borovok I."/>
            <person name="Lamed R."/>
            <person name="Flint H."/>
            <person name="Yeoman C.J."/>
            <person name="White B."/>
            <person name="Bayer E.A."/>
        </authorList>
    </citation>
    <scope>NUCLEOTIDE SEQUENCE [LARGE SCALE GENOMIC DNA]</scope>
    <source>
        <strain evidence="12 13">SY3</strain>
    </source>
</reference>
<proteinExistence type="predicted"/>
<keyword evidence="3" id="KW-1003">Cell membrane</keyword>
<evidence type="ECO:0000313" key="12">
    <source>
        <dbReference type="EMBL" id="EXM40493.1"/>
    </source>
</evidence>
<keyword evidence="7 9" id="KW-1133">Transmembrane helix</keyword>
<dbReference type="OrthoDB" id="9762778at2"/>
<dbReference type="PANTHER" id="PTHR43394">
    <property type="entry name" value="ATP-DEPENDENT PERMEASE MDL1, MITOCHONDRIAL"/>
    <property type="match status" value="1"/>
</dbReference>
<keyword evidence="2" id="KW-0813">Transport</keyword>
<sequence>MPPMPPNPNNKQQPGGRQAALINAEKPKNARETLGKLLRYIGRSQYLFFGLMAIMLMITLLGLAAPYIQQIAIDCITLDDKKLSVDTERLIKILIVLGVVYLMNSVFSYLQGIFSARLSQKTVSTMRRDLFGDLVKLPIKYFDSHRHGDIMSRMTNDVENISNTVSQSIGSLISGVLTVVGSIVIMWTYSPLLTLISLSTVVLTVFVSAKMTKYMRRYFLKQQIILGKLNGHVEEMVTGHRTVVSYSKEQAAVEDFNVMSDELRRTGIRAQICAGIMGPLMNCIGNFGFVMIAAFGGWFSYKGWITVGTIQAFILYSKQFSRPINEIANQYANIQTAIAGAERIFEVMETPPETDEGTSKITAEDIRGDIKFEDIHFSYDPEKPVLKGLDLDIKQGQKIAIVGATGSGKTTVVNLLTRFYDADSGSITVDGVDIRDMRMDELRKSVGIVLQDTVLFKGSIEDNIRYGREDAPDEDVRRAAAHANADVFIRHLPEGYKTQLAEGGSNLSQGQRQLLAIARAILADPKILILDEATSSVDTRTEMHIQSAMVALMKNRTSLIIAHRLSTIRDADMIVVIDGGKVAEKGRHEELIAQKGCYYELYRTQFAGNKT</sequence>